<dbReference type="InterPro" id="IPR018535">
    <property type="entry name" value="DUF1996"/>
</dbReference>
<evidence type="ECO:0000259" key="1">
    <source>
        <dbReference type="Pfam" id="PF09362"/>
    </source>
</evidence>
<dbReference type="PANTHER" id="PTHR43662">
    <property type="match status" value="1"/>
</dbReference>
<evidence type="ECO:0000313" key="3">
    <source>
        <dbReference type="Proteomes" id="UP000799302"/>
    </source>
</evidence>
<accession>A0A6A6U882</accession>
<keyword evidence="3" id="KW-1185">Reference proteome</keyword>
<reference evidence="2" key="1">
    <citation type="journal article" date="2020" name="Stud. Mycol.">
        <title>101 Dothideomycetes genomes: a test case for predicting lifestyles and emergence of pathogens.</title>
        <authorList>
            <person name="Haridas S."/>
            <person name="Albert R."/>
            <person name="Binder M."/>
            <person name="Bloem J."/>
            <person name="Labutti K."/>
            <person name="Salamov A."/>
            <person name="Andreopoulos B."/>
            <person name="Baker S."/>
            <person name="Barry K."/>
            <person name="Bills G."/>
            <person name="Bluhm B."/>
            <person name="Cannon C."/>
            <person name="Castanera R."/>
            <person name="Culley D."/>
            <person name="Daum C."/>
            <person name="Ezra D."/>
            <person name="Gonzalez J."/>
            <person name="Henrissat B."/>
            <person name="Kuo A."/>
            <person name="Liang C."/>
            <person name="Lipzen A."/>
            <person name="Lutzoni F."/>
            <person name="Magnuson J."/>
            <person name="Mondo S."/>
            <person name="Nolan M."/>
            <person name="Ohm R."/>
            <person name="Pangilinan J."/>
            <person name="Park H.-J."/>
            <person name="Ramirez L."/>
            <person name="Alfaro M."/>
            <person name="Sun H."/>
            <person name="Tritt A."/>
            <person name="Yoshinaga Y."/>
            <person name="Zwiers L.-H."/>
            <person name="Turgeon B."/>
            <person name="Goodwin S."/>
            <person name="Spatafora J."/>
            <person name="Crous P."/>
            <person name="Grigoriev I."/>
        </authorList>
    </citation>
    <scope>NUCLEOTIDE SEQUENCE</scope>
    <source>
        <strain evidence="2">CBS 115976</strain>
    </source>
</reference>
<proteinExistence type="predicted"/>
<dbReference type="Proteomes" id="UP000799302">
    <property type="component" value="Unassembled WGS sequence"/>
</dbReference>
<dbReference type="PANTHER" id="PTHR43662:SF3">
    <property type="entry name" value="DOMAIN PROTEIN, PUTATIVE (AFU_ORTHOLOGUE AFUA_6G11970)-RELATED"/>
    <property type="match status" value="1"/>
</dbReference>
<gene>
    <name evidence="2" type="ORF">BT63DRAFT_457155</name>
</gene>
<dbReference type="AlphaFoldDB" id="A0A6A6U882"/>
<dbReference type="EMBL" id="MU004237">
    <property type="protein sequence ID" value="KAF2667856.1"/>
    <property type="molecule type" value="Genomic_DNA"/>
</dbReference>
<dbReference type="OrthoDB" id="74764at2759"/>
<evidence type="ECO:0000313" key="2">
    <source>
        <dbReference type="EMBL" id="KAF2667856.1"/>
    </source>
</evidence>
<sequence length="348" mass="38067">MKLNSAIAIALATQSNAQQMLRFACSQLSVERLDPLVDPGVPQTAHLHQIVGGNAFKPTMPTTTDLSKVASCTTCTKQEDFSNYWTAVMYFRARNGTYKRVPQMPNLHLEGQKGGMTIYYIPPYDGKSKTTAFKPGFRMITGNPAARTKSVRPRELTFRCFGKNWSGDQGAPGGGSDTDTFPKKPCLGGIRSNTYFPVCWDGKNLDSPNHSSHMAYPSGQPNGGGPCPATHPVRVPQLFYETIWDTREFNNKEDWPADGSQPFVFSTGDNTGYGHHGDYMFGWKGDSLQRAMDARCGGNLGNYCPQLTNQTYAAANACNVKQTVSESVDGWVKTMPGGVLAGDNDHHL</sequence>
<name>A0A6A6U882_9PEZI</name>
<dbReference type="Pfam" id="PF09362">
    <property type="entry name" value="DUF1996"/>
    <property type="match status" value="1"/>
</dbReference>
<feature type="domain" description="DUF1996" evidence="1">
    <location>
        <begin position="34"/>
        <end position="283"/>
    </location>
</feature>
<organism evidence="2 3">
    <name type="scientific">Microthyrium microscopicum</name>
    <dbReference type="NCBI Taxonomy" id="703497"/>
    <lineage>
        <taxon>Eukaryota</taxon>
        <taxon>Fungi</taxon>
        <taxon>Dikarya</taxon>
        <taxon>Ascomycota</taxon>
        <taxon>Pezizomycotina</taxon>
        <taxon>Dothideomycetes</taxon>
        <taxon>Dothideomycetes incertae sedis</taxon>
        <taxon>Microthyriales</taxon>
        <taxon>Microthyriaceae</taxon>
        <taxon>Microthyrium</taxon>
    </lineage>
</organism>
<protein>
    <recommendedName>
        <fullName evidence="1">DUF1996 domain-containing protein</fullName>
    </recommendedName>
</protein>